<proteinExistence type="predicted"/>
<evidence type="ECO:0000256" key="1">
    <source>
        <dbReference type="SAM" id="MobiDB-lite"/>
    </source>
</evidence>
<evidence type="ECO:0000313" key="2">
    <source>
        <dbReference type="EMBL" id="CAG6454287.1"/>
    </source>
</evidence>
<feature type="region of interest" description="Disordered" evidence="1">
    <location>
        <begin position="80"/>
        <end position="101"/>
    </location>
</feature>
<name>A0A8D8F019_CULPI</name>
<reference evidence="2" key="1">
    <citation type="submission" date="2021-05" db="EMBL/GenBank/DDBJ databases">
        <authorList>
            <person name="Alioto T."/>
            <person name="Alioto T."/>
            <person name="Gomez Garrido J."/>
        </authorList>
    </citation>
    <scope>NUCLEOTIDE SEQUENCE</scope>
</reference>
<sequence length="101" mass="10900">MMQHVAAAASNVVVDPQDGFCCVISPSTSCCFLSRISTDLGSSIRCFIPSCHRWPQKAFQPSSSSKSFASWTASFLNATATTSRKRALSEKSSKCKKTLSN</sequence>
<protein>
    <submittedName>
        <fullName evidence="2">(northern house mosquito) hypothetical protein</fullName>
    </submittedName>
</protein>
<organism evidence="2">
    <name type="scientific">Culex pipiens</name>
    <name type="common">House mosquito</name>
    <dbReference type="NCBI Taxonomy" id="7175"/>
    <lineage>
        <taxon>Eukaryota</taxon>
        <taxon>Metazoa</taxon>
        <taxon>Ecdysozoa</taxon>
        <taxon>Arthropoda</taxon>
        <taxon>Hexapoda</taxon>
        <taxon>Insecta</taxon>
        <taxon>Pterygota</taxon>
        <taxon>Neoptera</taxon>
        <taxon>Endopterygota</taxon>
        <taxon>Diptera</taxon>
        <taxon>Nematocera</taxon>
        <taxon>Culicoidea</taxon>
        <taxon>Culicidae</taxon>
        <taxon>Culicinae</taxon>
        <taxon>Culicini</taxon>
        <taxon>Culex</taxon>
        <taxon>Culex</taxon>
    </lineage>
</organism>
<dbReference type="AlphaFoldDB" id="A0A8D8F019"/>
<dbReference type="EMBL" id="HBUE01025681">
    <property type="protein sequence ID" value="CAG6454287.1"/>
    <property type="molecule type" value="Transcribed_RNA"/>
</dbReference>
<accession>A0A8D8F019</accession>